<evidence type="ECO:0000256" key="2">
    <source>
        <dbReference type="ARBA" id="ARBA00011322"/>
    </source>
</evidence>
<dbReference type="EMBL" id="PXVD01000004">
    <property type="protein sequence ID" value="MDJ1370372.1"/>
    <property type="molecule type" value="Genomic_DNA"/>
</dbReference>
<comment type="subunit">
    <text evidence="2">Heterodimer of SbcC and SbcD.</text>
</comment>
<evidence type="ECO:0000313" key="8">
    <source>
        <dbReference type="Proteomes" id="UP001170379"/>
    </source>
</evidence>
<keyword evidence="4" id="KW-0175">Coiled coil</keyword>
<gene>
    <name evidence="7" type="ORF">C7K25_03130</name>
</gene>
<dbReference type="Gene3D" id="3.40.50.300">
    <property type="entry name" value="P-loop containing nucleotide triphosphate hydrolases"/>
    <property type="match status" value="2"/>
</dbReference>
<name>A0ABT7C599_9MICO</name>
<dbReference type="PANTHER" id="PTHR32114">
    <property type="entry name" value="ABC TRANSPORTER ABCH.3"/>
    <property type="match status" value="1"/>
</dbReference>
<comment type="caution">
    <text evidence="7">The sequence shown here is derived from an EMBL/GenBank/DDBJ whole genome shotgun (WGS) entry which is preliminary data.</text>
</comment>
<dbReference type="Pfam" id="PF13558">
    <property type="entry name" value="SbcC_Walker_B"/>
    <property type="match status" value="1"/>
</dbReference>
<keyword evidence="8" id="KW-1185">Reference proteome</keyword>
<dbReference type="Pfam" id="PF13476">
    <property type="entry name" value="AAA_23"/>
    <property type="match status" value="1"/>
</dbReference>
<feature type="domain" description="Rad50/SbcC-type AAA" evidence="6">
    <location>
        <begin position="6"/>
        <end position="216"/>
    </location>
</feature>
<dbReference type="RefSeq" id="WP_026936063.1">
    <property type="nucleotide sequence ID" value="NZ_CP028426.1"/>
</dbReference>
<feature type="region of interest" description="Disordered" evidence="5">
    <location>
        <begin position="248"/>
        <end position="278"/>
    </location>
</feature>
<evidence type="ECO:0000256" key="1">
    <source>
        <dbReference type="ARBA" id="ARBA00006930"/>
    </source>
</evidence>
<feature type="coiled-coil region" evidence="4">
    <location>
        <begin position="651"/>
        <end position="706"/>
    </location>
</feature>
<evidence type="ECO:0000256" key="4">
    <source>
        <dbReference type="SAM" id="Coils"/>
    </source>
</evidence>
<evidence type="ECO:0000259" key="6">
    <source>
        <dbReference type="Pfam" id="PF13476"/>
    </source>
</evidence>
<reference evidence="7" key="1">
    <citation type="submission" date="2018-03" db="EMBL/GenBank/DDBJ databases">
        <authorList>
            <person name="Nunes O.C."/>
            <person name="Lopes A.R."/>
            <person name="Froufe H."/>
            <person name="Munoz-Merida A."/>
            <person name="Barroso C."/>
            <person name="Egas C."/>
        </authorList>
    </citation>
    <scope>NUCLEOTIDE SEQUENCE</scope>
    <source>
        <strain evidence="7">ON4</strain>
    </source>
</reference>
<proteinExistence type="inferred from homology"/>
<dbReference type="SUPFAM" id="SSF52540">
    <property type="entry name" value="P-loop containing nucleoside triphosphate hydrolases"/>
    <property type="match status" value="1"/>
</dbReference>
<feature type="compositionally biased region" description="Basic and acidic residues" evidence="5">
    <location>
        <begin position="489"/>
        <end position="498"/>
    </location>
</feature>
<comment type="similarity">
    <text evidence="1">Belongs to the SMC family. SbcC subfamily.</text>
</comment>
<organism evidence="7 8">
    <name type="scientific">Gulosibacter molinativorax</name>
    <dbReference type="NCBI Taxonomy" id="256821"/>
    <lineage>
        <taxon>Bacteria</taxon>
        <taxon>Bacillati</taxon>
        <taxon>Actinomycetota</taxon>
        <taxon>Actinomycetes</taxon>
        <taxon>Micrococcales</taxon>
        <taxon>Microbacteriaceae</taxon>
        <taxon>Gulosibacter</taxon>
    </lineage>
</organism>
<dbReference type="InterPro" id="IPR027417">
    <property type="entry name" value="P-loop_NTPase"/>
</dbReference>
<accession>A0ABT7C599</accession>
<sequence length="1047" mass="113034">MKILNLELEGFGPFHRRQVVDFTQFSEEGLFLIGGKTGAGKSSILDAITFALYARTPRYDAEAPKSVRSDFAEVGDATQVTLEFEHGGRHFRISRSPGYEVPKKRGEGTTPQQPKQEFAYLDGETWVSTGTKANVVAEQLREVFPLNADEFLQVVMLAQNKFQEFLHVESKDRQQVLRTLFRTAKYKTLSDRISERAKVSGDALDRLRERLTEIADSLEARRDAIDAASEVGAAGKVAAGEVIADDGTTVDGTAADEDSAAGEHSATAEGSATGEKLPAPRDITAAWLAAFVEHAGAEKLRRESIRDERSATRKAADESLRKIREVQERQARRDGALRQRDALLADEERLKRDVIAKLVVDEKAARLSPRVDTYRRAVDARETAQKALLSAVDRLERELDVETAATRTPLPNRPHPGIDDAEVLARGLVEQIGILKQSENIDSLITKKQREIDLSTAAAQRAEQELADLNERIAQRPEQRNTLSGELSAARERAKGAEAAEDSVARAQAQLNAARALPGCDAAIEKAQEAVSAALTASVQAGQHESDLWTQRLAGSASSLAEQLVPGEPCQVCGSVEHPAPAIRKVEPVTDQALDSAKAASRAAQDLANKAHDALATAKSKAEGVRTQAGGLGEDAATENLVKAQATLKSIRAAAGEIATMTESLESLQRAAAQDTEESTRLTAAREAAQTELTTLGTQLTDLRNREVELRGDYPSVAERLARATAIQAESQSVVDAKAEARRTGETANATKAELDAALEDSEFSTDSEVVEARLTDAVRKQLKAERETYNKNLHATEETLSSPELQGLPDAPVDVHEPERIAREAQDLLDEANRTLGVAETQLADVRTAVDTANDVLREIDNLGERAQAEQDLAQALSGQNERKQNLEAFVLAAYLEEVLAAANARLSDITANRYELELDDELAGHGRQSGLGLKIFDVYNGKSRPPKSLSGGETFLVSLALALGLADVVSANSGGISLDTLFIDEGFGSLDSDTLEVAMRTLDQLREGGRTIGVISHVGSMQERIPAHVQVSVRADGSSEISAEV</sequence>
<evidence type="ECO:0000313" key="7">
    <source>
        <dbReference type="EMBL" id="MDJ1370372.1"/>
    </source>
</evidence>
<reference evidence="7" key="2">
    <citation type="journal article" date="2022" name="Sci. Rep.">
        <title>In silico prediction of the enzymes involved in the degradation of the herbicide molinate by Gulosibacter molinativorax ON4T.</title>
        <authorList>
            <person name="Lopes A.R."/>
            <person name="Bunin E."/>
            <person name="Viana A.T."/>
            <person name="Froufe H."/>
            <person name="Munoz-Merida A."/>
            <person name="Pinho D."/>
            <person name="Figueiredo J."/>
            <person name="Barroso C."/>
            <person name="Vaz-Moreira I."/>
            <person name="Bellanger X."/>
            <person name="Egas C."/>
            <person name="Nunes O.C."/>
        </authorList>
    </citation>
    <scope>NUCLEOTIDE SEQUENCE</scope>
    <source>
        <strain evidence="7">ON4</strain>
    </source>
</reference>
<evidence type="ECO:0000256" key="5">
    <source>
        <dbReference type="SAM" id="MobiDB-lite"/>
    </source>
</evidence>
<dbReference type="PANTHER" id="PTHR32114:SF2">
    <property type="entry name" value="ABC TRANSPORTER ABCH.3"/>
    <property type="match status" value="1"/>
</dbReference>
<protein>
    <recommendedName>
        <fullName evidence="3">Nuclease SbcCD subunit C</fullName>
    </recommendedName>
</protein>
<dbReference type="InterPro" id="IPR038729">
    <property type="entry name" value="Rad50/SbcC_AAA"/>
</dbReference>
<evidence type="ECO:0000256" key="3">
    <source>
        <dbReference type="ARBA" id="ARBA00013368"/>
    </source>
</evidence>
<feature type="region of interest" description="Disordered" evidence="5">
    <location>
        <begin position="475"/>
        <end position="501"/>
    </location>
</feature>
<feature type="coiled-coil region" evidence="4">
    <location>
        <begin position="780"/>
        <end position="843"/>
    </location>
</feature>
<dbReference type="Proteomes" id="UP001170379">
    <property type="component" value="Unassembled WGS sequence"/>
</dbReference>